<name>A0A0K0X5H1_MYCGD</name>
<comment type="similarity">
    <text evidence="2">Belongs to the NADH dehydrogenase family.</text>
</comment>
<keyword evidence="3" id="KW-0285">Flavoprotein</keyword>
<dbReference type="PRINTS" id="PR00368">
    <property type="entry name" value="FADPNR"/>
</dbReference>
<evidence type="ECO:0000256" key="2">
    <source>
        <dbReference type="ARBA" id="ARBA00005272"/>
    </source>
</evidence>
<dbReference type="InterPro" id="IPR036188">
    <property type="entry name" value="FAD/NAD-bd_sf"/>
</dbReference>
<feature type="domain" description="FAD/NAD(P)-binding" evidence="6">
    <location>
        <begin position="7"/>
        <end position="289"/>
    </location>
</feature>
<evidence type="ECO:0000256" key="1">
    <source>
        <dbReference type="ARBA" id="ARBA00001974"/>
    </source>
</evidence>
<protein>
    <submittedName>
        <fullName evidence="7">Pyridine nucleotide-disulfide oxidoreductase</fullName>
    </submittedName>
</protein>
<dbReference type="PRINTS" id="PR00469">
    <property type="entry name" value="PNDRDTASEII"/>
</dbReference>
<dbReference type="Proteomes" id="UP000062255">
    <property type="component" value="Chromosome"/>
</dbReference>
<accession>A0A0K0X5H1</accession>
<dbReference type="KEGG" id="mgo:AFA91_13490"/>
<proteinExistence type="inferred from homology"/>
<dbReference type="STRING" id="134601.AFA91_13490"/>
<gene>
    <name evidence="7" type="ORF">AFA91_13490</name>
</gene>
<dbReference type="GO" id="GO:0019646">
    <property type="term" value="P:aerobic electron transport chain"/>
    <property type="evidence" value="ECO:0007669"/>
    <property type="project" value="TreeGrafter"/>
</dbReference>
<evidence type="ECO:0000256" key="5">
    <source>
        <dbReference type="ARBA" id="ARBA00023002"/>
    </source>
</evidence>
<dbReference type="AlphaFoldDB" id="A0A0K0X5H1"/>
<keyword evidence="4" id="KW-0274">FAD</keyword>
<dbReference type="PANTHER" id="PTHR42913:SF3">
    <property type="entry name" value="64 KDA MITOCHONDRIAL NADH DEHYDROGENASE (EUROFUNG)"/>
    <property type="match status" value="1"/>
</dbReference>
<dbReference type="InterPro" id="IPR023753">
    <property type="entry name" value="FAD/NAD-binding_dom"/>
</dbReference>
<dbReference type="RefSeq" id="WP_049745156.1">
    <property type="nucleotide sequence ID" value="NZ_CP012150.1"/>
</dbReference>
<sequence length="397" mass="41407">MTPKAPHIVVIGGGYAGVLAANHLQKAERATITLVNPRPEFVERIRLHQLAAGNHNATAGYDTLLGDRVRLLVDSVERIDAPIRQLQLASGDVLDYDYLLYAVGSTGGVPRSVPGAAEHAYPLSEFEQAQRLRARLQDVPMSAPIVVVGGGLTGIEAAGEFAEAGRSVTLVTDVVGASLGVQARRSVVKALTKLGVTIVDGPDVLVASVGATEVTLADGRQLPSAVTVWTTGFGVPGLAAASGLTTDEVGRLITDETLTSVDDDRILAAGDAASPSGIPLRMSCQAASPMGVQAAETVLARIAGTEPAVLNQAFTGQCVSVGRIYGTVQIAHSDDTPRRVYIGGRAGAAVKETVCKATLTFLAKEGRKPGSYFWFKGRNRARQLAEVGKETVGAARR</sequence>
<comment type="cofactor">
    <cofactor evidence="1">
        <name>FAD</name>
        <dbReference type="ChEBI" id="CHEBI:57692"/>
    </cofactor>
</comment>
<dbReference type="GO" id="GO:0003955">
    <property type="term" value="F:NAD(P)H dehydrogenase (quinone) activity"/>
    <property type="evidence" value="ECO:0007669"/>
    <property type="project" value="TreeGrafter"/>
</dbReference>
<dbReference type="SUPFAM" id="SSF51905">
    <property type="entry name" value="FAD/NAD(P)-binding domain"/>
    <property type="match status" value="1"/>
</dbReference>
<evidence type="ECO:0000256" key="3">
    <source>
        <dbReference type="ARBA" id="ARBA00022630"/>
    </source>
</evidence>
<dbReference type="EMBL" id="CP012150">
    <property type="protein sequence ID" value="AKS32725.1"/>
    <property type="molecule type" value="Genomic_DNA"/>
</dbReference>
<dbReference type="Gene3D" id="3.50.50.100">
    <property type="match status" value="1"/>
</dbReference>
<keyword evidence="5" id="KW-0560">Oxidoreductase</keyword>
<dbReference type="OrthoDB" id="9784880at2"/>
<dbReference type="PANTHER" id="PTHR42913">
    <property type="entry name" value="APOPTOSIS-INDUCING FACTOR 1"/>
    <property type="match status" value="1"/>
</dbReference>
<reference evidence="7 8" key="1">
    <citation type="submission" date="2015-07" db="EMBL/GenBank/DDBJ databases">
        <title>Complete genome sequence of Mycobacterium goodii X7B, a facultative thermophilic biodesulfurizing bacterium.</title>
        <authorList>
            <person name="Yu B."/>
            <person name="Li F."/>
            <person name="Xu P."/>
        </authorList>
    </citation>
    <scope>NUCLEOTIDE SEQUENCE [LARGE SCALE GENOMIC DNA]</scope>
    <source>
        <strain evidence="7 8">X7B</strain>
    </source>
</reference>
<evidence type="ECO:0000256" key="4">
    <source>
        <dbReference type="ARBA" id="ARBA00022827"/>
    </source>
</evidence>
<evidence type="ECO:0000313" key="7">
    <source>
        <dbReference type="EMBL" id="AKS32725.1"/>
    </source>
</evidence>
<dbReference type="PATRIC" id="fig|134601.6.peg.2799"/>
<evidence type="ECO:0000259" key="6">
    <source>
        <dbReference type="Pfam" id="PF07992"/>
    </source>
</evidence>
<dbReference type="InterPro" id="IPR051169">
    <property type="entry name" value="NADH-Q_oxidoreductase"/>
</dbReference>
<evidence type="ECO:0000313" key="8">
    <source>
        <dbReference type="Proteomes" id="UP000062255"/>
    </source>
</evidence>
<dbReference type="Pfam" id="PF07992">
    <property type="entry name" value="Pyr_redox_2"/>
    <property type="match status" value="1"/>
</dbReference>
<organism evidence="7 8">
    <name type="scientific">Mycolicibacterium goodii</name>
    <name type="common">Mycobacterium goodii</name>
    <dbReference type="NCBI Taxonomy" id="134601"/>
    <lineage>
        <taxon>Bacteria</taxon>
        <taxon>Bacillati</taxon>
        <taxon>Actinomycetota</taxon>
        <taxon>Actinomycetes</taxon>
        <taxon>Mycobacteriales</taxon>
        <taxon>Mycobacteriaceae</taxon>
        <taxon>Mycolicibacterium</taxon>
    </lineage>
</organism>